<reference evidence="2 3" key="1">
    <citation type="journal article" date="2020" name="Antonie Van Leeuwenhoek">
        <title>Stenotrophomonas cyclobalanopsidis sp. nov., isolated from the leaf spot disease of Cyclobalanopsis patelliformis.</title>
        <authorList>
            <person name="Bian D.R."/>
            <person name="Xue H."/>
            <person name="Piao C.G."/>
            <person name="Li Y."/>
        </authorList>
    </citation>
    <scope>NUCLEOTIDE SEQUENCE [LARGE SCALE GENOMIC DNA]</scope>
    <source>
        <strain evidence="2 3">TPQG1-4</strain>
    </source>
</reference>
<proteinExistence type="predicted"/>
<sequence>MSLLDHIEFAVRDAAVSRAFYACALAPLGIVHVLQVRTATGGARHGFGAEGYPCLWFHDKGVPGQGTHIAFAAATRAQVDAFHQAALGAGGVDNGAPGIRERYHRGYYAAYVLDPDGVNVEVVCQ</sequence>
<keyword evidence="3" id="KW-1185">Reference proteome</keyword>
<dbReference type="PROSITE" id="PS51819">
    <property type="entry name" value="VOC"/>
    <property type="match status" value="1"/>
</dbReference>
<dbReference type="InterPro" id="IPR037523">
    <property type="entry name" value="VOC_core"/>
</dbReference>
<accession>A0ABQ6T1U7</accession>
<evidence type="ECO:0000259" key="1">
    <source>
        <dbReference type="PROSITE" id="PS51819"/>
    </source>
</evidence>
<dbReference type="InterPro" id="IPR004360">
    <property type="entry name" value="Glyas_Fos-R_dOase_dom"/>
</dbReference>
<organism evidence="2 3">
    <name type="scientific">Stenotrophomonas cyclobalanopsidis</name>
    <dbReference type="NCBI Taxonomy" id="2771362"/>
    <lineage>
        <taxon>Bacteria</taxon>
        <taxon>Pseudomonadati</taxon>
        <taxon>Pseudomonadota</taxon>
        <taxon>Gammaproteobacteria</taxon>
        <taxon>Lysobacterales</taxon>
        <taxon>Lysobacteraceae</taxon>
        <taxon>Stenotrophomonas</taxon>
    </lineage>
</organism>
<evidence type="ECO:0000313" key="3">
    <source>
        <dbReference type="Proteomes" id="UP000326367"/>
    </source>
</evidence>
<comment type="caution">
    <text evidence="2">The sequence shown here is derived from an EMBL/GenBank/DDBJ whole genome shotgun (WGS) entry which is preliminary data.</text>
</comment>
<dbReference type="PANTHER" id="PTHR35006:SF2">
    <property type="entry name" value="GLYOXALASE FAMILY PROTEIN (AFU_ORTHOLOGUE AFUA_5G14830)"/>
    <property type="match status" value="1"/>
</dbReference>
<dbReference type="PANTHER" id="PTHR35006">
    <property type="entry name" value="GLYOXALASE FAMILY PROTEIN (AFU_ORTHOLOGUE AFUA_5G14830)"/>
    <property type="match status" value="1"/>
</dbReference>
<evidence type="ECO:0000313" key="2">
    <source>
        <dbReference type="EMBL" id="KAA8999540.1"/>
    </source>
</evidence>
<dbReference type="Proteomes" id="UP000326367">
    <property type="component" value="Unassembled WGS sequence"/>
</dbReference>
<dbReference type="EMBL" id="VYKI01000008">
    <property type="protein sequence ID" value="KAA8999540.1"/>
    <property type="molecule type" value="Genomic_DNA"/>
</dbReference>
<dbReference type="InterPro" id="IPR029068">
    <property type="entry name" value="Glyas_Bleomycin-R_OHBP_Dase"/>
</dbReference>
<dbReference type="SUPFAM" id="SSF54593">
    <property type="entry name" value="Glyoxalase/Bleomycin resistance protein/Dihydroxybiphenyl dioxygenase"/>
    <property type="match status" value="1"/>
</dbReference>
<dbReference type="CDD" id="cd07262">
    <property type="entry name" value="VOC_like"/>
    <property type="match status" value="1"/>
</dbReference>
<name>A0ABQ6T1U7_9GAMM</name>
<protein>
    <submittedName>
        <fullName evidence="2">VOC family protein</fullName>
    </submittedName>
</protein>
<feature type="domain" description="VOC" evidence="1">
    <location>
        <begin position="3"/>
        <end position="125"/>
    </location>
</feature>
<dbReference type="Gene3D" id="3.10.180.10">
    <property type="entry name" value="2,3-Dihydroxybiphenyl 1,2-Dioxygenase, domain 1"/>
    <property type="match status" value="1"/>
</dbReference>
<dbReference type="Pfam" id="PF00903">
    <property type="entry name" value="Glyoxalase"/>
    <property type="match status" value="1"/>
</dbReference>
<gene>
    <name evidence="2" type="ORF">FJU31_08440</name>
</gene>